<organism evidence="1 2">
    <name type="scientific">Coniosporium uncinatum</name>
    <dbReference type="NCBI Taxonomy" id="93489"/>
    <lineage>
        <taxon>Eukaryota</taxon>
        <taxon>Fungi</taxon>
        <taxon>Dikarya</taxon>
        <taxon>Ascomycota</taxon>
        <taxon>Pezizomycotina</taxon>
        <taxon>Dothideomycetes</taxon>
        <taxon>Dothideomycetes incertae sedis</taxon>
        <taxon>Coniosporium</taxon>
    </lineage>
</organism>
<evidence type="ECO:0000313" key="1">
    <source>
        <dbReference type="EMBL" id="KAK3059859.1"/>
    </source>
</evidence>
<comment type="caution">
    <text evidence="1">The sequence shown here is derived from an EMBL/GenBank/DDBJ whole genome shotgun (WGS) entry which is preliminary data.</text>
</comment>
<reference evidence="1" key="1">
    <citation type="submission" date="2024-09" db="EMBL/GenBank/DDBJ databases">
        <title>Black Yeasts Isolated from many extreme environments.</title>
        <authorList>
            <person name="Coleine C."/>
            <person name="Stajich J.E."/>
            <person name="Selbmann L."/>
        </authorList>
    </citation>
    <scope>NUCLEOTIDE SEQUENCE</scope>
    <source>
        <strain evidence="1">CCFEE 5737</strain>
    </source>
</reference>
<dbReference type="EMBL" id="JAWDJW010009055">
    <property type="protein sequence ID" value="KAK3059859.1"/>
    <property type="molecule type" value="Genomic_DNA"/>
</dbReference>
<sequence length="83" mass="9193">MGSMSGQQHEETNGSSQGAQEPDFAQLLKELNKGERTAASLENHLDSVEKKIDELLKQAEADEKERDEKRRRAAEEAKGSTHG</sequence>
<proteinExistence type="predicted"/>
<protein>
    <submittedName>
        <fullName evidence="1">Uncharacterized protein</fullName>
    </submittedName>
</protein>
<accession>A0ACC3D023</accession>
<keyword evidence="2" id="KW-1185">Reference proteome</keyword>
<gene>
    <name evidence="1" type="ORF">LTS18_009903</name>
</gene>
<name>A0ACC3D023_9PEZI</name>
<dbReference type="Proteomes" id="UP001186974">
    <property type="component" value="Unassembled WGS sequence"/>
</dbReference>
<evidence type="ECO:0000313" key="2">
    <source>
        <dbReference type="Proteomes" id="UP001186974"/>
    </source>
</evidence>